<name>A0A418XEV8_9PSED</name>
<protein>
    <recommendedName>
        <fullName evidence="3">Bulb-type lectin domain-containing protein</fullName>
    </recommendedName>
</protein>
<evidence type="ECO:0000313" key="2">
    <source>
        <dbReference type="Proteomes" id="UP000284021"/>
    </source>
</evidence>
<dbReference type="Pfam" id="PF17164">
    <property type="entry name" value="DUF5122"/>
    <property type="match status" value="2"/>
</dbReference>
<evidence type="ECO:0000313" key="1">
    <source>
        <dbReference type="EMBL" id="RJG11061.1"/>
    </source>
</evidence>
<gene>
    <name evidence="1" type="ORF">D3879_15435</name>
</gene>
<dbReference type="PANTHER" id="PTHR42754:SF1">
    <property type="entry name" value="LIPOPROTEIN"/>
    <property type="match status" value="1"/>
</dbReference>
<organism evidence="1 2">
    <name type="scientific">Pseudomonas cavernicola</name>
    <dbReference type="NCBI Taxonomy" id="2320866"/>
    <lineage>
        <taxon>Bacteria</taxon>
        <taxon>Pseudomonadati</taxon>
        <taxon>Pseudomonadota</taxon>
        <taxon>Gammaproteobacteria</taxon>
        <taxon>Pseudomonadales</taxon>
        <taxon>Pseudomonadaceae</taxon>
        <taxon>Pseudomonas</taxon>
    </lineage>
</organism>
<comment type="caution">
    <text evidence="1">The sequence shown here is derived from an EMBL/GenBank/DDBJ whole genome shotgun (WGS) entry which is preliminary data.</text>
</comment>
<dbReference type="SUPFAM" id="SSF101898">
    <property type="entry name" value="NHL repeat"/>
    <property type="match status" value="1"/>
</dbReference>
<dbReference type="PANTHER" id="PTHR42754">
    <property type="entry name" value="ENDOGLUCANASE"/>
    <property type="match status" value="1"/>
</dbReference>
<keyword evidence="2" id="KW-1185">Reference proteome</keyword>
<proteinExistence type="predicted"/>
<accession>A0A418XEV8</accession>
<dbReference type="Gene3D" id="2.120.10.30">
    <property type="entry name" value="TolB, C-terminal domain"/>
    <property type="match status" value="1"/>
</dbReference>
<dbReference type="InterPro" id="IPR013431">
    <property type="entry name" value="Delta_60_rpt"/>
</dbReference>
<dbReference type="EMBL" id="QYUR01000003">
    <property type="protein sequence ID" value="RJG11061.1"/>
    <property type="molecule type" value="Genomic_DNA"/>
</dbReference>
<dbReference type="Proteomes" id="UP000284021">
    <property type="component" value="Unassembled WGS sequence"/>
</dbReference>
<dbReference type="InterPro" id="IPR011042">
    <property type="entry name" value="6-blade_b-propeller_TolB-like"/>
</dbReference>
<sequence>MATITGTPGNDSLWRFSCLERKGPRRNAMTHTCSPSPARRNGIAVGKVLFASLCLVLLALTERPAHGVLLTETTWGGAGAEVATAVATAADGSAYLVGSTDSFAVDEFNQPATRMFIVKLSNGAVVWQRIWNGPTIVGVTNTSVAVAADGSVYVAGITADGGGNAVLLKFDPDGTLLWERAWGGTESDSAGAVATHSDGSVYVAGRTTSFGPSSAGVFVLKFDPTGALVWQRYWDDAAGFEAMAVTPDGSVYAASSKLRGGNLAQFDVMVLKLTDAGALVWARTYGAGEVVDARGGMAAAADGSIYTAGAIQAAKGGIVGISALVLNIGSDGSLLFGKECCTKDGDTGEGIAVAPDGSVLLAGTTTALGVGFQDAFVARLESTGKKVTAAATWGGTGFETGGGVAAAADNTVRLAATTSQGPPYSLLAASLKLSAPKFTVATPAGALVDPGGTVSTPPHGASEPAGSTTYSGNFEAALIWLTLP</sequence>
<dbReference type="AlphaFoldDB" id="A0A418XEV8"/>
<reference evidence="1 2" key="1">
    <citation type="submission" date="2018-09" db="EMBL/GenBank/DDBJ databases">
        <authorList>
            <person name="Zhu H."/>
        </authorList>
    </citation>
    <scope>NUCLEOTIDE SEQUENCE [LARGE SCALE GENOMIC DNA]</scope>
    <source>
        <strain evidence="1 2">K1S02-6</strain>
    </source>
</reference>
<evidence type="ECO:0008006" key="3">
    <source>
        <dbReference type="Google" id="ProtNLM"/>
    </source>
</evidence>